<dbReference type="InterPro" id="IPR035472">
    <property type="entry name" value="RpiR-like_SIS"/>
</dbReference>
<dbReference type="OrthoDB" id="9805185at2"/>
<dbReference type="CDD" id="cd05013">
    <property type="entry name" value="SIS_RpiR"/>
    <property type="match status" value="1"/>
</dbReference>
<dbReference type="InterPro" id="IPR001347">
    <property type="entry name" value="SIS_dom"/>
</dbReference>
<name>A0A1H7HJV5_9LACT</name>
<protein>
    <submittedName>
        <fullName evidence="2">Uncharacterized protein, contains SIS (Sugar ISomerase) phosphosugar binding domain</fullName>
    </submittedName>
</protein>
<dbReference type="NCBIfam" id="NF002805">
    <property type="entry name" value="PRK02947.1"/>
    <property type="match status" value="1"/>
</dbReference>
<dbReference type="Gene3D" id="3.40.50.10490">
    <property type="entry name" value="Glucose-6-phosphate isomerase like protein, domain 1"/>
    <property type="match status" value="1"/>
</dbReference>
<organism evidence="2 3">
    <name type="scientific">Alkalibacterium pelagium</name>
    <dbReference type="NCBI Taxonomy" id="426702"/>
    <lineage>
        <taxon>Bacteria</taxon>
        <taxon>Bacillati</taxon>
        <taxon>Bacillota</taxon>
        <taxon>Bacilli</taxon>
        <taxon>Lactobacillales</taxon>
        <taxon>Carnobacteriaceae</taxon>
        <taxon>Alkalibacterium</taxon>
    </lineage>
</organism>
<evidence type="ECO:0000313" key="3">
    <source>
        <dbReference type="Proteomes" id="UP000199081"/>
    </source>
</evidence>
<dbReference type="Proteomes" id="UP000199081">
    <property type="component" value="Unassembled WGS sequence"/>
</dbReference>
<gene>
    <name evidence="2" type="ORF">SAMN04488099_103100</name>
</gene>
<dbReference type="InterPro" id="IPR046348">
    <property type="entry name" value="SIS_dom_sf"/>
</dbReference>
<dbReference type="Pfam" id="PF13580">
    <property type="entry name" value="SIS_2"/>
    <property type="match status" value="1"/>
</dbReference>
<dbReference type="GO" id="GO:0097367">
    <property type="term" value="F:carbohydrate derivative binding"/>
    <property type="evidence" value="ECO:0007669"/>
    <property type="project" value="InterPro"/>
</dbReference>
<dbReference type="STRING" id="426702.SAMN04488099_103100"/>
<keyword evidence="2" id="KW-0413">Isomerase</keyword>
<sequence>MTFDYFEGIKQLIDTVEKEEKASILKAVDYLVKAVENKQSIFAFGASHAGILTQELYYRAGGLMTINPIFGESVLLDVQPITHTSKMERLVGYGTALAEKTPFKEGDVLIVHSVSGRNPVTIELAMEAQKKGVTTIGLTNLTYSQSVDSRHPTGKNLFEYSDVVIDNHGHRGDGMCEIDGLDMRVGPSSTVIGALVVNTLVVETVKKLKANGMENPPIFYSANLDGGDELNQKLISEYKESIHYEF</sequence>
<dbReference type="SUPFAM" id="SSF53697">
    <property type="entry name" value="SIS domain"/>
    <property type="match status" value="1"/>
</dbReference>
<accession>A0A1H7HJV5</accession>
<keyword evidence="3" id="KW-1185">Reference proteome</keyword>
<feature type="domain" description="SIS" evidence="1">
    <location>
        <begin position="31"/>
        <end position="210"/>
    </location>
</feature>
<dbReference type="GO" id="GO:0016853">
    <property type="term" value="F:isomerase activity"/>
    <property type="evidence" value="ECO:0007669"/>
    <property type="project" value="UniProtKB-KW"/>
</dbReference>
<dbReference type="EMBL" id="FNZU01000003">
    <property type="protein sequence ID" value="SEK50408.1"/>
    <property type="molecule type" value="Genomic_DNA"/>
</dbReference>
<dbReference type="AlphaFoldDB" id="A0A1H7HJV5"/>
<dbReference type="InterPro" id="IPR050099">
    <property type="entry name" value="SIS_GmhA/DiaA_subfam"/>
</dbReference>
<dbReference type="PROSITE" id="PS51464">
    <property type="entry name" value="SIS"/>
    <property type="match status" value="1"/>
</dbReference>
<reference evidence="3" key="1">
    <citation type="submission" date="2016-10" db="EMBL/GenBank/DDBJ databases">
        <authorList>
            <person name="Varghese N."/>
            <person name="Submissions S."/>
        </authorList>
    </citation>
    <scope>NUCLEOTIDE SEQUENCE [LARGE SCALE GENOMIC DNA]</scope>
    <source>
        <strain evidence="3">DSM 19183</strain>
    </source>
</reference>
<dbReference type="RefSeq" id="WP_091479214.1">
    <property type="nucleotide sequence ID" value="NZ_BJYC01000007.1"/>
</dbReference>
<proteinExistence type="predicted"/>
<dbReference type="PANTHER" id="PTHR30390:SF7">
    <property type="entry name" value="PHOSPHOHEPTOSE ISOMERASE"/>
    <property type="match status" value="1"/>
</dbReference>
<evidence type="ECO:0000313" key="2">
    <source>
        <dbReference type="EMBL" id="SEK50408.1"/>
    </source>
</evidence>
<dbReference type="PANTHER" id="PTHR30390">
    <property type="entry name" value="SEDOHEPTULOSE 7-PHOSPHATE ISOMERASE / DNAA INITIATOR-ASSOCIATING FACTOR FOR REPLICATION INITIATION"/>
    <property type="match status" value="1"/>
</dbReference>
<dbReference type="GO" id="GO:1901135">
    <property type="term" value="P:carbohydrate derivative metabolic process"/>
    <property type="evidence" value="ECO:0007669"/>
    <property type="project" value="InterPro"/>
</dbReference>
<evidence type="ECO:0000259" key="1">
    <source>
        <dbReference type="PROSITE" id="PS51464"/>
    </source>
</evidence>